<keyword evidence="7" id="KW-0326">Glycosidase</keyword>
<keyword evidence="13" id="KW-1185">Reference proteome</keyword>
<dbReference type="Gene3D" id="3.40.50.1820">
    <property type="entry name" value="alpha/beta hydrolase"/>
    <property type="match status" value="1"/>
</dbReference>
<dbReference type="Gene3D" id="3.20.20.80">
    <property type="entry name" value="Glycosidases"/>
    <property type="match status" value="1"/>
</dbReference>
<dbReference type="InterPro" id="IPR002018">
    <property type="entry name" value="CarbesteraseB"/>
</dbReference>
<comment type="catalytic activity">
    <reaction evidence="1">
        <text>Hydrolysis of terminal, non-reducing beta-D-mannose residues in beta-D-mannosides.</text>
        <dbReference type="EC" id="3.2.1.25"/>
    </reaction>
</comment>
<dbReference type="PANTHER" id="PTHR43730">
    <property type="entry name" value="BETA-MANNOSIDASE"/>
    <property type="match status" value="1"/>
</dbReference>
<accession>A0A8H4VPS5</accession>
<dbReference type="SUPFAM" id="SSF49303">
    <property type="entry name" value="beta-Galactosidase/glucuronidase domain"/>
    <property type="match status" value="2"/>
</dbReference>
<dbReference type="InterPro" id="IPR008979">
    <property type="entry name" value="Galactose-bd-like_sf"/>
</dbReference>
<keyword evidence="6" id="KW-0325">Glycoprotein</keyword>
<dbReference type="InterPro" id="IPR041625">
    <property type="entry name" value="Beta-mannosidase_Ig"/>
</dbReference>
<dbReference type="InterPro" id="IPR036156">
    <property type="entry name" value="Beta-gal/glucu_dom_sf"/>
</dbReference>
<dbReference type="Pfam" id="PF17753">
    <property type="entry name" value="Ig_mannosidase"/>
    <property type="match status" value="1"/>
</dbReference>
<dbReference type="InterPro" id="IPR019826">
    <property type="entry name" value="Carboxylesterase_B_AS"/>
</dbReference>
<evidence type="ECO:0000256" key="1">
    <source>
        <dbReference type="ARBA" id="ARBA00000829"/>
    </source>
</evidence>
<dbReference type="InterPro" id="IPR017853">
    <property type="entry name" value="GH"/>
</dbReference>
<dbReference type="Proteomes" id="UP000521872">
    <property type="component" value="Unassembled WGS sequence"/>
</dbReference>
<evidence type="ECO:0000313" key="12">
    <source>
        <dbReference type="EMBL" id="KAF4615614.1"/>
    </source>
</evidence>
<dbReference type="InterPro" id="IPR054593">
    <property type="entry name" value="Beta-mannosidase-like_N2"/>
</dbReference>
<comment type="caution">
    <text evidence="12">The sequence shown here is derived from an EMBL/GenBank/DDBJ whole genome shotgun (WGS) entry which is preliminary data.</text>
</comment>
<feature type="domain" description="Carboxylesterase type B" evidence="8">
    <location>
        <begin position="4"/>
        <end position="189"/>
    </location>
</feature>
<evidence type="ECO:0000256" key="5">
    <source>
        <dbReference type="ARBA" id="ARBA00022801"/>
    </source>
</evidence>
<feature type="domain" description="Beta-mannosidase-like galactose-binding" evidence="11">
    <location>
        <begin position="473"/>
        <end position="615"/>
    </location>
</feature>
<dbReference type="InterPro" id="IPR029058">
    <property type="entry name" value="AB_hydrolase_fold"/>
</dbReference>
<evidence type="ECO:0000256" key="2">
    <source>
        <dbReference type="ARBA" id="ARBA00004740"/>
    </source>
</evidence>
<dbReference type="SUPFAM" id="SSF49785">
    <property type="entry name" value="Galactose-binding domain-like"/>
    <property type="match status" value="1"/>
</dbReference>
<dbReference type="SUPFAM" id="SSF51445">
    <property type="entry name" value="(Trans)glycosidases"/>
    <property type="match status" value="1"/>
</dbReference>
<dbReference type="GO" id="GO:0004567">
    <property type="term" value="F:beta-mannosidase activity"/>
    <property type="evidence" value="ECO:0007669"/>
    <property type="project" value="UniProtKB-EC"/>
</dbReference>
<evidence type="ECO:0000256" key="4">
    <source>
        <dbReference type="ARBA" id="ARBA00012754"/>
    </source>
</evidence>
<evidence type="ECO:0000256" key="6">
    <source>
        <dbReference type="ARBA" id="ARBA00023180"/>
    </source>
</evidence>
<dbReference type="Pfam" id="PF00135">
    <property type="entry name" value="COesterase"/>
    <property type="match status" value="1"/>
</dbReference>
<keyword evidence="5" id="KW-0378">Hydrolase</keyword>
<dbReference type="SUPFAM" id="SSF53474">
    <property type="entry name" value="alpha/beta-Hydrolases"/>
    <property type="match status" value="1"/>
</dbReference>
<dbReference type="InterPro" id="IPR041447">
    <property type="entry name" value="Mannosidase_ig"/>
</dbReference>
<reference evidence="12 13" key="1">
    <citation type="submission" date="2019-12" db="EMBL/GenBank/DDBJ databases">
        <authorList>
            <person name="Floudas D."/>
            <person name="Bentzer J."/>
            <person name="Ahren D."/>
            <person name="Johansson T."/>
            <person name="Persson P."/>
            <person name="Tunlid A."/>
        </authorList>
    </citation>
    <scope>NUCLEOTIDE SEQUENCE [LARGE SCALE GENOMIC DNA]</scope>
    <source>
        <strain evidence="12 13">CBS 102.39</strain>
    </source>
</reference>
<dbReference type="FunFam" id="3.20.20.80:FF:000050">
    <property type="entry name" value="Beta-mannosidase B"/>
    <property type="match status" value="1"/>
</dbReference>
<comment type="similarity">
    <text evidence="3">Belongs to the type-B carboxylesterase/lipase family.</text>
</comment>
<feature type="domain" description="Mannosidase Ig/CBM-like" evidence="10">
    <location>
        <begin position="1198"/>
        <end position="1301"/>
    </location>
</feature>
<sequence length="1402" mass="156750">MQAGFLAGQKVKDRGALNAGLLDQNFALQWVQKHISAFGGDPRKVTIWGQSAGGGAVLQHVVAHEGNTEPPLFRAAMVNSPFLPLQYFFNDPVPETLYSEVVSQAGCSHSIDTLACLRSVPATTLLQIDSAIGQASFLGTYAFVPVVDGSFIAERPSKTLRRGSVNGEAVLVTSNTNEGVLFVPPSVIESNQFTLAEYVTQLLPRLNPEQVEDVVNKYERVAGSALFAIPPGTHAQDLSYEFKDFGFPPTYPNEDFFKAYQQSFMNMAMSMSPNDPTSIVRPEWPAWAARREEMLFNKTDDEVPVVKVIQTEEHMGTLCSLWESLADVNAHSSPSIPKATGKRADPPLYPIYESIVGHGTQLTNSNSSVDLGSYPWFWKQRLPSESLPNVLDELDLQEATGVGSDSGDFVQGWRRTSIPASGSGYIPSEVHVELMNAGVIPDPYVAFNEHKAQSFLEFYGLWIDGGFPGRIGIGDVEWLYKCTFPVDTTTAHAHKCAKLVFEGLDTICDVYLNKKRILSTDNMFRTYTYTTDVSPGTNQSSSSSASTPVNLETQNTLLLHFKSARARAKELEAKYGRVRAGSTNLGDPSRVYVRKAQYDWRWDWGPELMTCGPYRPITLHLYSTRIADVYARTHIHDPSAGSEKCEIGLEVDVSLEGRHSDDKDKEKGKLQLFVRLLDEKQGHVIRSDYVDIDDTKIKWTRPQDEVEVRAEDDTDLLYPTSKDGLEWDGWGVLAWKDLQKDGSVKLWWPVGYGEQSLYTLEVYLLKKDPADSPAAKPSTTILDTIRKRIGFRTVQLVQEPLAEPDKYGKGTTFLFEVNGVRMFMGGSNWIPASNFLTRVTPALHRAWLQLLRDGNQNMVRLWGGGVYEPDGFYDACDELGILVWQDFQFSCGVYPAHPSFVANVKREAIDNVRRMRHHPSIACWCGNNEDYQMVLQWGDVPTLPATLIYEHVLPTIVASLTACSVNGAKMSVPYHRGSPYGGEGWDTADPTVGDVHQWNVWGGKEKQYQEYDLMGGRFVSEFGIPSFPSMRTISHWMQGVPKPNAEGEGEWHAQSRAISQHVRAGSYERRFAIVMNENFRVTEELEKYVFNTQLMQSEAVGFAYRSWRREWRGKGKEYTSGVLVWQANDCWPVVSWAIIDYFMRPKPVYYTIARELGKFSVGIFRNVSDVIVVISFEVEEERELKFYEFGAIQTIGATLEIWGTNSTLQMRNAKLELHFFDLNTSWTHTTTQSVLLLPNQSTELIKCACPVPAPPHEHDAGVDLPGDGWRSATVVAHARLVDEETGEVLARYSDWPEPYRYLTPPDPKLEITVVGTPPASAEGGEGAEMTLSLKVERPAKCVFLSADSSVDGKEVWWSDNALDLVPGDRRMVVARGIKRGEGGKGKVVVAHFGREKGYEVEI</sequence>
<evidence type="ECO:0000256" key="7">
    <source>
        <dbReference type="ARBA" id="ARBA00023295"/>
    </source>
</evidence>
<proteinExistence type="inferred from homology"/>
<protein>
    <recommendedName>
        <fullName evidence="4">beta-mannosidase</fullName>
        <ecNumber evidence="4">3.2.1.25</ecNumber>
    </recommendedName>
</protein>
<name>A0A8H4VPS5_9AGAR</name>
<dbReference type="PANTHER" id="PTHR43730:SF1">
    <property type="entry name" value="BETA-MANNOSIDASE"/>
    <property type="match status" value="1"/>
</dbReference>
<evidence type="ECO:0000259" key="8">
    <source>
        <dbReference type="Pfam" id="PF00135"/>
    </source>
</evidence>
<dbReference type="PROSITE" id="PS00122">
    <property type="entry name" value="CARBOXYLESTERASE_B_1"/>
    <property type="match status" value="1"/>
</dbReference>
<evidence type="ECO:0000256" key="3">
    <source>
        <dbReference type="ARBA" id="ARBA00005964"/>
    </source>
</evidence>
<dbReference type="Gene3D" id="2.60.120.260">
    <property type="entry name" value="Galactose-binding domain-like"/>
    <property type="match status" value="1"/>
</dbReference>
<dbReference type="Pfam" id="PF17786">
    <property type="entry name" value="Mannosidase_ig"/>
    <property type="match status" value="1"/>
</dbReference>
<dbReference type="InterPro" id="IPR050887">
    <property type="entry name" value="Beta-mannosidase_GH2"/>
</dbReference>
<dbReference type="Gene3D" id="2.60.40.10">
    <property type="entry name" value="Immunoglobulins"/>
    <property type="match status" value="1"/>
</dbReference>
<evidence type="ECO:0000313" key="13">
    <source>
        <dbReference type="Proteomes" id="UP000521872"/>
    </source>
</evidence>
<gene>
    <name evidence="12" type="ORF">D9613_012895</name>
</gene>
<dbReference type="InterPro" id="IPR013783">
    <property type="entry name" value="Ig-like_fold"/>
</dbReference>
<organism evidence="12 13">
    <name type="scientific">Agrocybe pediades</name>
    <dbReference type="NCBI Taxonomy" id="84607"/>
    <lineage>
        <taxon>Eukaryota</taxon>
        <taxon>Fungi</taxon>
        <taxon>Dikarya</taxon>
        <taxon>Basidiomycota</taxon>
        <taxon>Agaricomycotina</taxon>
        <taxon>Agaricomycetes</taxon>
        <taxon>Agaricomycetidae</taxon>
        <taxon>Agaricales</taxon>
        <taxon>Agaricineae</taxon>
        <taxon>Strophariaceae</taxon>
        <taxon>Agrocybe</taxon>
    </lineage>
</organism>
<dbReference type="Pfam" id="PF22666">
    <property type="entry name" value="Glyco_hydro_2_N2"/>
    <property type="match status" value="1"/>
</dbReference>
<dbReference type="EC" id="3.2.1.25" evidence="4"/>
<dbReference type="EMBL" id="JAACJL010000035">
    <property type="protein sequence ID" value="KAF4615614.1"/>
    <property type="molecule type" value="Genomic_DNA"/>
</dbReference>
<evidence type="ECO:0000259" key="9">
    <source>
        <dbReference type="Pfam" id="PF17753"/>
    </source>
</evidence>
<evidence type="ECO:0000259" key="10">
    <source>
        <dbReference type="Pfam" id="PF17786"/>
    </source>
</evidence>
<comment type="pathway">
    <text evidence="2">Glycan metabolism; N-glycan degradation.</text>
</comment>
<feature type="domain" description="Beta-mannosidase Ig-fold" evidence="9">
    <location>
        <begin position="1326"/>
        <end position="1373"/>
    </location>
</feature>
<dbReference type="GO" id="GO:0006516">
    <property type="term" value="P:glycoprotein catabolic process"/>
    <property type="evidence" value="ECO:0007669"/>
    <property type="project" value="TreeGrafter"/>
</dbReference>
<evidence type="ECO:0000259" key="11">
    <source>
        <dbReference type="Pfam" id="PF22666"/>
    </source>
</evidence>